<organism evidence="1 2">
    <name type="scientific">Hoeflea alexandrii</name>
    <dbReference type="NCBI Taxonomy" id="288436"/>
    <lineage>
        <taxon>Bacteria</taxon>
        <taxon>Pseudomonadati</taxon>
        <taxon>Pseudomonadota</taxon>
        <taxon>Alphaproteobacteria</taxon>
        <taxon>Hyphomicrobiales</taxon>
        <taxon>Rhizobiaceae</taxon>
        <taxon>Hoeflea</taxon>
    </lineage>
</organism>
<dbReference type="Proteomes" id="UP001320715">
    <property type="component" value="Unassembled WGS sequence"/>
</dbReference>
<proteinExistence type="predicted"/>
<reference evidence="1 2" key="1">
    <citation type="submission" date="2020-01" db="EMBL/GenBank/DDBJ databases">
        <title>Genomes of bacteria type strains.</title>
        <authorList>
            <person name="Chen J."/>
            <person name="Zhu S."/>
            <person name="Yang J."/>
        </authorList>
    </citation>
    <scope>NUCLEOTIDE SEQUENCE [LARGE SCALE GENOMIC DNA]</scope>
    <source>
        <strain evidence="1 2">DSM 16655</strain>
    </source>
</reference>
<name>A0ABT1CT79_9HYPH</name>
<evidence type="ECO:0000313" key="2">
    <source>
        <dbReference type="Proteomes" id="UP001320715"/>
    </source>
</evidence>
<evidence type="ECO:0000313" key="1">
    <source>
        <dbReference type="EMBL" id="MCO6408770.1"/>
    </source>
</evidence>
<dbReference type="EMBL" id="JAAAML010000002">
    <property type="protein sequence ID" value="MCO6408770.1"/>
    <property type="molecule type" value="Genomic_DNA"/>
</dbReference>
<comment type="caution">
    <text evidence="1">The sequence shown here is derived from an EMBL/GenBank/DDBJ whole genome shotgun (WGS) entry which is preliminary data.</text>
</comment>
<dbReference type="RefSeq" id="WP_152011083.1">
    <property type="nucleotide sequence ID" value="NZ_CP159480.1"/>
</dbReference>
<protein>
    <submittedName>
        <fullName evidence="1">Uncharacterized protein</fullName>
    </submittedName>
</protein>
<keyword evidence="2" id="KW-1185">Reference proteome</keyword>
<accession>A0ABT1CT79</accession>
<gene>
    <name evidence="1" type="ORF">GTW23_11345</name>
</gene>
<sequence length="77" mass="8024">MRNILAVLTGLGLVVAAFAGVALALVIGTLAAGTIVLARLTGRLQPAMAKASTSGNRDRARTDYRVWNDGRGTIIDM</sequence>